<keyword evidence="2" id="KW-1185">Reference proteome</keyword>
<reference evidence="1 2" key="1">
    <citation type="submission" date="2019-06" db="EMBL/GenBank/DDBJ databases">
        <title>Whole genome shotgun sequence of Komagataeibacter hansenii NBRC 14820.</title>
        <authorList>
            <person name="Hosoyama A."/>
            <person name="Uohara A."/>
            <person name="Ohji S."/>
            <person name="Ichikawa N."/>
        </authorList>
    </citation>
    <scope>NUCLEOTIDE SEQUENCE [LARGE SCALE GENOMIC DNA]</scope>
    <source>
        <strain evidence="1 2">NBRC 14820</strain>
    </source>
</reference>
<proteinExistence type="predicted"/>
<evidence type="ECO:0000313" key="1">
    <source>
        <dbReference type="EMBL" id="GEC63314.1"/>
    </source>
</evidence>
<sequence length="68" mass="7986">MRGIKTSGLAIQLYNNRSNKRAIDFDNMSFKHRFTAFPARHYRPYASSIATDYPFQMRPVGQGRIFDR</sequence>
<evidence type="ECO:0000313" key="2">
    <source>
        <dbReference type="Proteomes" id="UP000319478"/>
    </source>
</evidence>
<dbReference type="EMBL" id="BJNN01000072">
    <property type="protein sequence ID" value="GEC63314.1"/>
    <property type="molecule type" value="Genomic_DNA"/>
</dbReference>
<name>A0ABQ0SDI7_NOVHA</name>
<protein>
    <submittedName>
        <fullName evidence="1">Uncharacterized protein</fullName>
    </submittedName>
</protein>
<dbReference type="Proteomes" id="UP000319478">
    <property type="component" value="Unassembled WGS sequence"/>
</dbReference>
<comment type="caution">
    <text evidence="1">The sequence shown here is derived from an EMBL/GenBank/DDBJ whole genome shotgun (WGS) entry which is preliminary data.</text>
</comment>
<accession>A0ABQ0SDI7</accession>
<gene>
    <name evidence="1" type="ORF">GHA01_11630</name>
</gene>
<organism evidence="1 2">
    <name type="scientific">Novacetimonas hansenii</name>
    <name type="common">Komagataeibacter hansenii</name>
    <dbReference type="NCBI Taxonomy" id="436"/>
    <lineage>
        <taxon>Bacteria</taxon>
        <taxon>Pseudomonadati</taxon>
        <taxon>Pseudomonadota</taxon>
        <taxon>Alphaproteobacteria</taxon>
        <taxon>Acetobacterales</taxon>
        <taxon>Acetobacteraceae</taxon>
        <taxon>Novacetimonas</taxon>
    </lineage>
</organism>